<evidence type="ECO:0000313" key="3">
    <source>
        <dbReference type="Proteomes" id="UP000067626"/>
    </source>
</evidence>
<dbReference type="RefSeq" id="WP_050428776.1">
    <property type="nucleotide sequence ID" value="NZ_CP012159.1"/>
</dbReference>
<dbReference type="AlphaFoldDB" id="A0A0K1E5S0"/>
<dbReference type="Proteomes" id="UP000067626">
    <property type="component" value="Chromosome"/>
</dbReference>
<dbReference type="EMBL" id="CP012159">
    <property type="protein sequence ID" value="AKT36221.1"/>
    <property type="molecule type" value="Genomic_DNA"/>
</dbReference>
<feature type="signal peptide" evidence="1">
    <location>
        <begin position="1"/>
        <end position="19"/>
    </location>
</feature>
<name>A0A0K1E5S0_CHOCO</name>
<dbReference type="KEGG" id="ccro:CMC5_003350"/>
<keyword evidence="3" id="KW-1185">Reference proteome</keyword>
<evidence type="ECO:0008006" key="4">
    <source>
        <dbReference type="Google" id="ProtNLM"/>
    </source>
</evidence>
<evidence type="ECO:0000313" key="2">
    <source>
        <dbReference type="EMBL" id="AKT36221.1"/>
    </source>
</evidence>
<organism evidence="2 3">
    <name type="scientific">Chondromyces crocatus</name>
    <dbReference type="NCBI Taxonomy" id="52"/>
    <lineage>
        <taxon>Bacteria</taxon>
        <taxon>Pseudomonadati</taxon>
        <taxon>Myxococcota</taxon>
        <taxon>Polyangia</taxon>
        <taxon>Polyangiales</taxon>
        <taxon>Polyangiaceae</taxon>
        <taxon>Chondromyces</taxon>
    </lineage>
</organism>
<feature type="chain" id="PRO_5005458923" description="Secreted protein" evidence="1">
    <location>
        <begin position="20"/>
        <end position="162"/>
    </location>
</feature>
<reference evidence="2 3" key="1">
    <citation type="submission" date="2015-07" db="EMBL/GenBank/DDBJ databases">
        <title>Genome analysis of myxobacterium Chondromyces crocatus Cm c5 reveals a high potential for natural compound synthesis and the genetic basis for the loss of fruiting body formation.</title>
        <authorList>
            <person name="Zaburannyi N."/>
            <person name="Bunk B."/>
            <person name="Maier J."/>
            <person name="Overmann J."/>
            <person name="Mueller R."/>
        </authorList>
    </citation>
    <scope>NUCLEOTIDE SEQUENCE [LARGE SCALE GENOMIC DNA]</scope>
    <source>
        <strain evidence="2 3">Cm c5</strain>
    </source>
</reference>
<keyword evidence="1" id="KW-0732">Signal</keyword>
<accession>A0A0K1E5S0</accession>
<protein>
    <recommendedName>
        <fullName evidence="4">Secreted protein</fullName>
    </recommendedName>
</protein>
<dbReference type="STRING" id="52.CMC5_003350"/>
<sequence length="162" mass="17493">MRRLSPWLFALFLAVAAVATPAVSEAGNKTKVEWKKVEAPAGDLHDLLIKRLKPLLKSAASKADFGSGKKVILHARIVEFTSVTRGDVHRVSCTLVGRVQGGAPARSRISFGGRPQERVALEKQVLTMVANGVVTRLAEIVRVEAEAEKKKKAAEAEADEES</sequence>
<gene>
    <name evidence="2" type="ORF">CMC5_003350</name>
</gene>
<evidence type="ECO:0000256" key="1">
    <source>
        <dbReference type="SAM" id="SignalP"/>
    </source>
</evidence>
<proteinExistence type="predicted"/>
<dbReference type="OrthoDB" id="5514236at2"/>